<sequence length="99" mass="11479">MIRQSTSMMTSRFTNRHDIIIASDGSKTSSNRDYFDKQAPQMRQTIAQQRIRLISQHTASEPAKLRLIGDVAAQSTSLLEQRTFGYRNQRKGIEHWLRN</sequence>
<dbReference type="AlphaFoldDB" id="A0A139ILE8"/>
<organism evidence="1 2">
    <name type="scientific">Pseudocercospora musae</name>
    <dbReference type="NCBI Taxonomy" id="113226"/>
    <lineage>
        <taxon>Eukaryota</taxon>
        <taxon>Fungi</taxon>
        <taxon>Dikarya</taxon>
        <taxon>Ascomycota</taxon>
        <taxon>Pezizomycotina</taxon>
        <taxon>Dothideomycetes</taxon>
        <taxon>Dothideomycetidae</taxon>
        <taxon>Mycosphaerellales</taxon>
        <taxon>Mycosphaerellaceae</taxon>
        <taxon>Pseudocercospora</taxon>
    </lineage>
</organism>
<name>A0A139ILE8_9PEZI</name>
<evidence type="ECO:0000313" key="1">
    <source>
        <dbReference type="EMBL" id="KXT15608.1"/>
    </source>
</evidence>
<evidence type="ECO:0000313" key="2">
    <source>
        <dbReference type="Proteomes" id="UP000073492"/>
    </source>
</evidence>
<dbReference type="EMBL" id="LFZO01000054">
    <property type="protein sequence ID" value="KXT15608.1"/>
    <property type="molecule type" value="Genomic_DNA"/>
</dbReference>
<comment type="caution">
    <text evidence="1">The sequence shown here is derived from an EMBL/GenBank/DDBJ whole genome shotgun (WGS) entry which is preliminary data.</text>
</comment>
<accession>A0A139ILE8</accession>
<gene>
    <name evidence="1" type="ORF">AC579_5860</name>
</gene>
<keyword evidence="2" id="KW-1185">Reference proteome</keyword>
<proteinExistence type="predicted"/>
<dbReference type="Proteomes" id="UP000073492">
    <property type="component" value="Unassembled WGS sequence"/>
</dbReference>
<reference evidence="1 2" key="1">
    <citation type="submission" date="2015-07" db="EMBL/GenBank/DDBJ databases">
        <title>Comparative genomics of the Sigatoka disease complex on banana suggests a link between parallel evolutionary changes in Pseudocercospora fijiensis and Pseudocercospora eumusae and increased virulence on the banana host.</title>
        <authorList>
            <person name="Chang T.-C."/>
            <person name="Salvucci A."/>
            <person name="Crous P.W."/>
            <person name="Stergiopoulos I."/>
        </authorList>
    </citation>
    <scope>NUCLEOTIDE SEQUENCE [LARGE SCALE GENOMIC DNA]</scope>
    <source>
        <strain evidence="1 2">CBS 116634</strain>
    </source>
</reference>
<protein>
    <submittedName>
        <fullName evidence="1">Uncharacterized protein</fullName>
    </submittedName>
</protein>